<dbReference type="Gene3D" id="3.90.180.10">
    <property type="entry name" value="Medium-chain alcohol dehydrogenases, catalytic domain"/>
    <property type="match status" value="1"/>
</dbReference>
<proteinExistence type="predicted"/>
<gene>
    <name evidence="4" type="ORF">CU102_27835</name>
</gene>
<dbReference type="Gene3D" id="3.40.50.720">
    <property type="entry name" value="NAD(P)-binding Rossmann-like Domain"/>
    <property type="match status" value="1"/>
</dbReference>
<keyword evidence="5" id="KW-1185">Reference proteome</keyword>
<name>A0A2P7AXU9_9HYPH</name>
<evidence type="ECO:0000313" key="5">
    <source>
        <dbReference type="Proteomes" id="UP000241444"/>
    </source>
</evidence>
<dbReference type="Proteomes" id="UP000241444">
    <property type="component" value="Unassembled WGS sequence"/>
</dbReference>
<organism evidence="4 5">
    <name type="scientific">Phyllobacterium brassicacearum</name>
    <dbReference type="NCBI Taxonomy" id="314235"/>
    <lineage>
        <taxon>Bacteria</taxon>
        <taxon>Pseudomonadati</taxon>
        <taxon>Pseudomonadota</taxon>
        <taxon>Alphaproteobacteria</taxon>
        <taxon>Hyphomicrobiales</taxon>
        <taxon>Phyllobacteriaceae</taxon>
        <taxon>Phyllobacterium</taxon>
    </lineage>
</organism>
<dbReference type="Pfam" id="PF08240">
    <property type="entry name" value="ADH_N"/>
    <property type="match status" value="1"/>
</dbReference>
<accession>A0A2P7AXU9</accession>
<dbReference type="SUPFAM" id="SSF50129">
    <property type="entry name" value="GroES-like"/>
    <property type="match status" value="1"/>
</dbReference>
<dbReference type="CDD" id="cd08268">
    <property type="entry name" value="MDR2"/>
    <property type="match status" value="1"/>
</dbReference>
<evidence type="ECO:0000313" key="4">
    <source>
        <dbReference type="EMBL" id="PSH59041.1"/>
    </source>
</evidence>
<dbReference type="Pfam" id="PF00107">
    <property type="entry name" value="ADH_zinc_N"/>
    <property type="match status" value="1"/>
</dbReference>
<evidence type="ECO:0000259" key="3">
    <source>
        <dbReference type="SMART" id="SM00829"/>
    </source>
</evidence>
<dbReference type="SMART" id="SM00829">
    <property type="entry name" value="PKS_ER"/>
    <property type="match status" value="1"/>
</dbReference>
<keyword evidence="1" id="KW-0521">NADP</keyword>
<dbReference type="GO" id="GO:0070402">
    <property type="term" value="F:NADPH binding"/>
    <property type="evidence" value="ECO:0007669"/>
    <property type="project" value="TreeGrafter"/>
</dbReference>
<dbReference type="InterPro" id="IPR036291">
    <property type="entry name" value="NAD(P)-bd_dom_sf"/>
</dbReference>
<dbReference type="EMBL" id="PGGO01000046">
    <property type="protein sequence ID" value="PSH59041.1"/>
    <property type="molecule type" value="Genomic_DNA"/>
</dbReference>
<dbReference type="PANTHER" id="PTHR48106">
    <property type="entry name" value="QUINONE OXIDOREDUCTASE PIG3-RELATED"/>
    <property type="match status" value="1"/>
</dbReference>
<dbReference type="SUPFAM" id="SSF51735">
    <property type="entry name" value="NAD(P)-binding Rossmann-fold domains"/>
    <property type="match status" value="1"/>
</dbReference>
<reference evidence="5" key="1">
    <citation type="submission" date="2017-11" db="EMBL/GenBank/DDBJ databases">
        <authorList>
            <person name="Kuznetsova I."/>
            <person name="Sazanova A."/>
            <person name="Chirak E."/>
            <person name="Safronova V."/>
            <person name="Willems A."/>
        </authorList>
    </citation>
    <scope>NUCLEOTIDE SEQUENCE [LARGE SCALE GENOMIC DNA]</scope>
    <source>
        <strain evidence="5">STM 196</strain>
    </source>
</reference>
<evidence type="ECO:0000256" key="2">
    <source>
        <dbReference type="ARBA" id="ARBA00023002"/>
    </source>
</evidence>
<feature type="domain" description="Enoyl reductase (ER)" evidence="3">
    <location>
        <begin position="11"/>
        <end position="327"/>
    </location>
</feature>
<dbReference type="GO" id="GO:0016651">
    <property type="term" value="F:oxidoreductase activity, acting on NAD(P)H"/>
    <property type="evidence" value="ECO:0007669"/>
    <property type="project" value="TreeGrafter"/>
</dbReference>
<dbReference type="InterPro" id="IPR011032">
    <property type="entry name" value="GroES-like_sf"/>
</dbReference>
<comment type="caution">
    <text evidence="4">The sequence shown here is derived from an EMBL/GenBank/DDBJ whole genome shotgun (WGS) entry which is preliminary data.</text>
</comment>
<sequence>MTRIVRFHELGGPEVLRIEEVTVPPPGPGEIAVDIKAFGLNRAESMFRSGPYVEAPEFPARLGYEGAGVVTAVGAGVEDFAPGDAVSVIPPLSITRWGSYGEAANFPAEVMVKRPPSLTWVEAAGIWMQYVTAYGALIEIAKMAKGDVVIITAASSSVGLAAIQIARAVGAIPIATTRTNAKKVALLDAGAAHVIVTQEEDLAARVGEITGGTGARIAFDPVAGPMLEHLVGAMAQNGIVIEYGALSSQLTALPLFPVLAKNLTLHGYQYKEVVRDRAQLDRAKRFILEGLASGALKPIIDRVFAFDQIIEAHRYLESNQQFGKIVVTMSH</sequence>
<dbReference type="InterPro" id="IPR020843">
    <property type="entry name" value="ER"/>
</dbReference>
<keyword evidence="2" id="KW-0560">Oxidoreductase</keyword>
<dbReference type="InterPro" id="IPR013149">
    <property type="entry name" value="ADH-like_C"/>
</dbReference>
<evidence type="ECO:0000256" key="1">
    <source>
        <dbReference type="ARBA" id="ARBA00022857"/>
    </source>
</evidence>
<dbReference type="AlphaFoldDB" id="A0A2P7AXU9"/>
<dbReference type="RefSeq" id="WP_106714294.1">
    <property type="nucleotide sequence ID" value="NZ_PGGO01000046.1"/>
</dbReference>
<dbReference type="OrthoDB" id="9805883at2"/>
<dbReference type="PANTHER" id="PTHR48106:SF5">
    <property type="entry name" value="ZINC-CONTAINING ALCOHOL DEHYDROGENASE"/>
    <property type="match status" value="1"/>
</dbReference>
<protein>
    <submittedName>
        <fullName evidence="4">NADPH:quinone reductase</fullName>
    </submittedName>
</protein>
<dbReference type="InterPro" id="IPR013154">
    <property type="entry name" value="ADH-like_N"/>
</dbReference>